<dbReference type="AlphaFoldDB" id="A0A1I3FHS7"/>
<dbReference type="STRING" id="69895.SAMN05192551_106173"/>
<dbReference type="InterPro" id="IPR012854">
    <property type="entry name" value="Cu_amine_oxidase-like_N"/>
</dbReference>
<sequence>MVPLGAIFEELQVELEWNSDTRTVFAATEDVEITLPIGQATAIVNGERISLEAPGTIVEGRTMVPVRFISESLGAEVEWIAESRTVVIEMIHESSDKIVNGGDK</sequence>
<protein>
    <submittedName>
        <fullName evidence="2">G-D-glutamyl-meso-diaminopimelate peptidase</fullName>
    </submittedName>
</protein>
<dbReference type="SUPFAM" id="SSF55383">
    <property type="entry name" value="Copper amine oxidase, domain N"/>
    <property type="match status" value="1"/>
</dbReference>
<gene>
    <name evidence="2" type="ORF">SAMN05192551_106173</name>
</gene>
<evidence type="ECO:0000259" key="1">
    <source>
        <dbReference type="Pfam" id="PF07833"/>
    </source>
</evidence>
<keyword evidence="3" id="KW-1185">Reference proteome</keyword>
<dbReference type="Pfam" id="PF07833">
    <property type="entry name" value="Cu_amine_oxidN1"/>
    <property type="match status" value="1"/>
</dbReference>
<feature type="domain" description="Copper amine oxidase-like N-terminal" evidence="1">
    <location>
        <begin position="1"/>
        <end position="88"/>
    </location>
</feature>
<evidence type="ECO:0000313" key="2">
    <source>
        <dbReference type="EMBL" id="SFI10754.1"/>
    </source>
</evidence>
<accession>A0A1I3FHS7</accession>
<organism evidence="2 3">
    <name type="scientific">Tindallia magadiensis</name>
    <dbReference type="NCBI Taxonomy" id="69895"/>
    <lineage>
        <taxon>Bacteria</taxon>
        <taxon>Bacillati</taxon>
        <taxon>Bacillota</taxon>
        <taxon>Clostridia</taxon>
        <taxon>Peptostreptococcales</taxon>
        <taxon>Tindalliaceae</taxon>
        <taxon>Tindallia</taxon>
    </lineage>
</organism>
<dbReference type="EMBL" id="FOQA01000006">
    <property type="protein sequence ID" value="SFI10754.1"/>
    <property type="molecule type" value="Genomic_DNA"/>
</dbReference>
<dbReference type="Proteomes" id="UP000199287">
    <property type="component" value="Unassembled WGS sequence"/>
</dbReference>
<dbReference type="InterPro" id="IPR036582">
    <property type="entry name" value="Mao_N_sf"/>
</dbReference>
<reference evidence="3" key="1">
    <citation type="submission" date="2016-10" db="EMBL/GenBank/DDBJ databases">
        <authorList>
            <person name="Varghese N."/>
            <person name="Submissions S."/>
        </authorList>
    </citation>
    <scope>NUCLEOTIDE SEQUENCE [LARGE SCALE GENOMIC DNA]</scope>
    <source>
        <strain evidence="3">Z-7934</strain>
    </source>
</reference>
<proteinExistence type="predicted"/>
<evidence type="ECO:0000313" key="3">
    <source>
        <dbReference type="Proteomes" id="UP000199287"/>
    </source>
</evidence>
<name>A0A1I3FHS7_9FIRM</name>
<dbReference type="Gene3D" id="3.30.457.10">
    <property type="entry name" value="Copper amine oxidase-like, N-terminal domain"/>
    <property type="match status" value="1"/>
</dbReference>